<comment type="similarity">
    <text evidence="1">Belongs to the chloroplast-specific ribosomal protein cS23 family.</text>
</comment>
<dbReference type="GO" id="GO:0006412">
    <property type="term" value="P:translation"/>
    <property type="evidence" value="ECO:0007669"/>
    <property type="project" value="InterPro"/>
</dbReference>
<dbReference type="EMBL" id="JAVXUO010001034">
    <property type="protein sequence ID" value="KAK2986816.1"/>
    <property type="molecule type" value="Genomic_DNA"/>
</dbReference>
<keyword evidence="5" id="KW-1185">Reference proteome</keyword>
<evidence type="ECO:0000256" key="2">
    <source>
        <dbReference type="ARBA" id="ARBA00022980"/>
    </source>
</evidence>
<dbReference type="PANTHER" id="PTHR35108:SF12">
    <property type="entry name" value="SMALL RIBOSOMAL SUBUNIT PROTEIN CS23Y"/>
    <property type="match status" value="1"/>
</dbReference>
<comment type="caution">
    <text evidence="4">The sequence shown here is derived from an EMBL/GenBank/DDBJ whole genome shotgun (WGS) entry which is preliminary data.</text>
</comment>
<organism evidence="4 5">
    <name type="scientific">Escallonia rubra</name>
    <dbReference type="NCBI Taxonomy" id="112253"/>
    <lineage>
        <taxon>Eukaryota</taxon>
        <taxon>Viridiplantae</taxon>
        <taxon>Streptophyta</taxon>
        <taxon>Embryophyta</taxon>
        <taxon>Tracheophyta</taxon>
        <taxon>Spermatophyta</taxon>
        <taxon>Magnoliopsida</taxon>
        <taxon>eudicotyledons</taxon>
        <taxon>Gunneridae</taxon>
        <taxon>Pentapetalae</taxon>
        <taxon>asterids</taxon>
        <taxon>campanulids</taxon>
        <taxon>Escalloniales</taxon>
        <taxon>Escalloniaceae</taxon>
        <taxon>Escallonia</taxon>
    </lineage>
</organism>
<sequence>MPPPVAIQPSSLSCSFIPSSTLPLSFPIQHKLVKSVDFVNPEFSDLKVSRRCRTLSASAVPADDSLFSPSPGKEKLGVVVKPMEKPRLVLKFVWMEKNLGLTLDQVIPGHGTIPLTPYYFWPRKDAWEQLRLVLESKPWISRRQMIMLLNQAADVINLWQQSGREYV</sequence>
<evidence type="ECO:0000313" key="4">
    <source>
        <dbReference type="EMBL" id="KAK2986816.1"/>
    </source>
</evidence>
<keyword evidence="3" id="KW-0687">Ribonucleoprotein</keyword>
<proteinExistence type="inferred from homology"/>
<dbReference type="InterPro" id="IPR038447">
    <property type="entry name" value="PSRP-3/Ycf65_sf"/>
</dbReference>
<dbReference type="AlphaFoldDB" id="A0AA88RW12"/>
<dbReference type="Proteomes" id="UP001187471">
    <property type="component" value="Unassembled WGS sequence"/>
</dbReference>
<dbReference type="GO" id="GO:1990904">
    <property type="term" value="C:ribonucleoprotein complex"/>
    <property type="evidence" value="ECO:0007669"/>
    <property type="project" value="UniProtKB-KW"/>
</dbReference>
<dbReference type="Gene3D" id="3.30.390.140">
    <property type="match status" value="1"/>
</dbReference>
<keyword evidence="2" id="KW-0689">Ribosomal protein</keyword>
<dbReference type="PANTHER" id="PTHR35108">
    <property type="entry name" value="30S RIBOSOMAL PROTEIN 3, CHLOROPLASTIC"/>
    <property type="match status" value="1"/>
</dbReference>
<name>A0AA88RW12_9ASTE</name>
<gene>
    <name evidence="4" type="ORF">RJ640_011041</name>
</gene>
<dbReference type="GO" id="GO:0005840">
    <property type="term" value="C:ribosome"/>
    <property type="evidence" value="ECO:0007669"/>
    <property type="project" value="UniProtKB-KW"/>
</dbReference>
<evidence type="ECO:0000313" key="5">
    <source>
        <dbReference type="Proteomes" id="UP001187471"/>
    </source>
</evidence>
<accession>A0AA88RW12</accession>
<reference evidence="4" key="1">
    <citation type="submission" date="2022-12" db="EMBL/GenBank/DDBJ databases">
        <title>Draft genome assemblies for two species of Escallonia (Escalloniales).</title>
        <authorList>
            <person name="Chanderbali A."/>
            <person name="Dervinis C."/>
            <person name="Anghel I."/>
            <person name="Soltis D."/>
            <person name="Soltis P."/>
            <person name="Zapata F."/>
        </authorList>
    </citation>
    <scope>NUCLEOTIDE SEQUENCE</scope>
    <source>
        <strain evidence="4">UCBG92.1500</strain>
        <tissue evidence="4">Leaf</tissue>
    </source>
</reference>
<protein>
    <recommendedName>
        <fullName evidence="6">30S ribosomal protein 3, chloroplastic</fullName>
    </recommendedName>
</protein>
<dbReference type="InterPro" id="IPR006924">
    <property type="entry name" value="Ribosomal_cS23-like"/>
</dbReference>
<evidence type="ECO:0000256" key="1">
    <source>
        <dbReference type="ARBA" id="ARBA00008561"/>
    </source>
</evidence>
<evidence type="ECO:0008006" key="6">
    <source>
        <dbReference type="Google" id="ProtNLM"/>
    </source>
</evidence>
<evidence type="ECO:0000256" key="3">
    <source>
        <dbReference type="ARBA" id="ARBA00023274"/>
    </source>
</evidence>
<dbReference type="GO" id="GO:0003735">
    <property type="term" value="F:structural constituent of ribosome"/>
    <property type="evidence" value="ECO:0007669"/>
    <property type="project" value="InterPro"/>
</dbReference>
<dbReference type="Pfam" id="PF04839">
    <property type="entry name" value="PSRP-3_Ycf65"/>
    <property type="match status" value="1"/>
</dbReference>